<comment type="caution">
    <text evidence="7">The sequence shown here is derived from an EMBL/GenBank/DDBJ whole genome shotgun (WGS) entry which is preliminary data.</text>
</comment>
<dbReference type="Pfam" id="PF01957">
    <property type="entry name" value="NfeD"/>
    <property type="match status" value="1"/>
</dbReference>
<dbReference type="OrthoDB" id="5054at2"/>
<keyword evidence="4 5" id="KW-0472">Membrane</keyword>
<evidence type="ECO:0000256" key="5">
    <source>
        <dbReference type="SAM" id="Phobius"/>
    </source>
</evidence>
<organism evidence="7 8">
    <name type="scientific">Defluviitalea raffinosedens</name>
    <dbReference type="NCBI Taxonomy" id="1450156"/>
    <lineage>
        <taxon>Bacteria</taxon>
        <taxon>Bacillati</taxon>
        <taxon>Bacillota</taxon>
        <taxon>Clostridia</taxon>
        <taxon>Lachnospirales</taxon>
        <taxon>Defluviitaleaceae</taxon>
        <taxon>Defluviitalea</taxon>
    </lineage>
</organism>
<keyword evidence="2 5" id="KW-0812">Transmembrane</keyword>
<dbReference type="InterPro" id="IPR002810">
    <property type="entry name" value="NfeD-like_C"/>
</dbReference>
<evidence type="ECO:0000259" key="6">
    <source>
        <dbReference type="Pfam" id="PF01957"/>
    </source>
</evidence>
<dbReference type="Proteomes" id="UP000483018">
    <property type="component" value="Unassembled WGS sequence"/>
</dbReference>
<gene>
    <name evidence="7" type="ORF">GND95_12875</name>
</gene>
<proteinExistence type="predicted"/>
<dbReference type="Gene3D" id="2.40.50.140">
    <property type="entry name" value="Nucleic acid-binding proteins"/>
    <property type="match status" value="1"/>
</dbReference>
<evidence type="ECO:0000256" key="4">
    <source>
        <dbReference type="ARBA" id="ARBA00023136"/>
    </source>
</evidence>
<dbReference type="PANTHER" id="PTHR33507">
    <property type="entry name" value="INNER MEMBRANE PROTEIN YBBJ"/>
    <property type="match status" value="1"/>
</dbReference>
<dbReference type="AlphaFoldDB" id="A0A7C8HDK4"/>
<dbReference type="EMBL" id="WSLF01000016">
    <property type="protein sequence ID" value="KAE9629824.1"/>
    <property type="molecule type" value="Genomic_DNA"/>
</dbReference>
<evidence type="ECO:0000256" key="3">
    <source>
        <dbReference type="ARBA" id="ARBA00022989"/>
    </source>
</evidence>
<evidence type="ECO:0000256" key="2">
    <source>
        <dbReference type="ARBA" id="ARBA00022692"/>
    </source>
</evidence>
<accession>A0A7C8HDK4</accession>
<dbReference type="SUPFAM" id="SSF141322">
    <property type="entry name" value="NfeD domain-like"/>
    <property type="match status" value="1"/>
</dbReference>
<reference evidence="7 8" key="1">
    <citation type="submission" date="2019-12" db="EMBL/GenBank/DDBJ databases">
        <title>Defluviitalea raffinosedens, isolated from a biogas fermenter, genome sequencing and characterization.</title>
        <authorList>
            <person name="Rettenmaier R."/>
            <person name="Schneider M."/>
            <person name="Neuhaus K."/>
            <person name="Liebl W."/>
            <person name="Zverlov V."/>
        </authorList>
    </citation>
    <scope>NUCLEOTIDE SEQUENCE [LARGE SCALE GENOMIC DNA]</scope>
    <source>
        <strain evidence="7 8">249c-K6</strain>
    </source>
</reference>
<keyword evidence="8" id="KW-1185">Reference proteome</keyword>
<evidence type="ECO:0000313" key="7">
    <source>
        <dbReference type="EMBL" id="KAE9629824.1"/>
    </source>
</evidence>
<evidence type="ECO:0000313" key="8">
    <source>
        <dbReference type="Proteomes" id="UP000483018"/>
    </source>
</evidence>
<feature type="domain" description="NfeD-like C-terminal" evidence="6">
    <location>
        <begin position="84"/>
        <end position="143"/>
    </location>
</feature>
<name>A0A7C8HDK4_9FIRM</name>
<dbReference type="PANTHER" id="PTHR33507:SF3">
    <property type="entry name" value="INNER MEMBRANE PROTEIN YBBJ"/>
    <property type="match status" value="1"/>
</dbReference>
<keyword evidence="3 5" id="KW-1133">Transmembrane helix</keyword>
<protein>
    <submittedName>
        <fullName evidence="7">NfeD family protein</fullName>
    </submittedName>
</protein>
<sequence>MELMWLIWLILAIGFAIIEMANTSFFMIWFSAGAIGALIASLLTSNFIIQFSVFLIISTILLILTHKITKNFITSKPSYKTNIDALKNAQGVVIEEINNSKGTGQVKVQGEIWSALSANDEIIAVNTKIIVFEVKGVKLIVSPDVTLN</sequence>
<dbReference type="InterPro" id="IPR012340">
    <property type="entry name" value="NA-bd_OB-fold"/>
</dbReference>
<evidence type="ECO:0000256" key="1">
    <source>
        <dbReference type="ARBA" id="ARBA00004141"/>
    </source>
</evidence>
<comment type="subcellular location">
    <subcellularLocation>
        <location evidence="1">Membrane</location>
        <topology evidence="1">Multi-pass membrane protein</topology>
    </subcellularLocation>
</comment>
<feature type="transmembrane region" description="Helical" evidence="5">
    <location>
        <begin position="46"/>
        <end position="64"/>
    </location>
</feature>
<dbReference type="InterPro" id="IPR052165">
    <property type="entry name" value="Membrane_assoc_protease"/>
</dbReference>
<dbReference type="GO" id="GO:0005886">
    <property type="term" value="C:plasma membrane"/>
    <property type="evidence" value="ECO:0007669"/>
    <property type="project" value="TreeGrafter"/>
</dbReference>